<dbReference type="EMBL" id="BARV01026057">
    <property type="protein sequence ID" value="GAI36618.1"/>
    <property type="molecule type" value="Genomic_DNA"/>
</dbReference>
<comment type="caution">
    <text evidence="2">The sequence shown here is derived from an EMBL/GenBank/DDBJ whole genome shotgun (WGS) entry which is preliminary data.</text>
</comment>
<evidence type="ECO:0000313" key="2">
    <source>
        <dbReference type="EMBL" id="GAI36618.1"/>
    </source>
</evidence>
<organism evidence="2">
    <name type="scientific">marine sediment metagenome</name>
    <dbReference type="NCBI Taxonomy" id="412755"/>
    <lineage>
        <taxon>unclassified sequences</taxon>
        <taxon>metagenomes</taxon>
        <taxon>ecological metagenomes</taxon>
    </lineage>
</organism>
<feature type="non-terminal residue" evidence="2">
    <location>
        <position position="261"/>
    </location>
</feature>
<proteinExistence type="predicted"/>
<name>X1MZ93_9ZZZZ</name>
<feature type="compositionally biased region" description="Basic and acidic residues" evidence="1">
    <location>
        <begin position="228"/>
        <end position="242"/>
    </location>
</feature>
<reference evidence="2" key="1">
    <citation type="journal article" date="2014" name="Front. Microbiol.">
        <title>High frequency of phylogenetically diverse reductive dehalogenase-homologous genes in deep subseafloor sedimentary metagenomes.</title>
        <authorList>
            <person name="Kawai M."/>
            <person name="Futagami T."/>
            <person name="Toyoda A."/>
            <person name="Takaki Y."/>
            <person name="Nishi S."/>
            <person name="Hori S."/>
            <person name="Arai W."/>
            <person name="Tsubouchi T."/>
            <person name="Morono Y."/>
            <person name="Uchiyama I."/>
            <person name="Ito T."/>
            <person name="Fujiyama A."/>
            <person name="Inagaki F."/>
            <person name="Takami H."/>
        </authorList>
    </citation>
    <scope>NUCLEOTIDE SEQUENCE</scope>
    <source>
        <strain evidence="2">Expedition CK06-06</strain>
    </source>
</reference>
<sequence length="261" mass="29004">MLTNTTMVEKAGEEQKSYALAKQGILYALDQLNTWDGTDPKYDPTDWTPNEVEQGNWSDYSNYSLMVYKDHIPTSGGYTEEEGYTTIESRDLPKKLVTLQAIAKNDSPLLDYVKFINSDVTFSSPQTFGGLLNGSPFHVNGNLTLTGVNNIYLDTTRNDKFEIAQKILATASSDTVNILEQTGTYLASNLNAVAKDGGNNGFSVVYDTENSKWVKEPENFNTASGHYFDGEHLPSSYDRSDPDNPQYVSGESIISWPQINE</sequence>
<dbReference type="AlphaFoldDB" id="X1MZ93"/>
<accession>X1MZ93</accession>
<protein>
    <submittedName>
        <fullName evidence="2">Uncharacterized protein</fullName>
    </submittedName>
</protein>
<evidence type="ECO:0000256" key="1">
    <source>
        <dbReference type="SAM" id="MobiDB-lite"/>
    </source>
</evidence>
<feature type="region of interest" description="Disordered" evidence="1">
    <location>
        <begin position="225"/>
        <end position="246"/>
    </location>
</feature>
<gene>
    <name evidence="2" type="ORF">S06H3_42181</name>
</gene>